<proteinExistence type="predicted"/>
<feature type="region of interest" description="Disordered" evidence="2">
    <location>
        <begin position="1"/>
        <end position="43"/>
    </location>
</feature>
<feature type="coiled-coil region" evidence="1">
    <location>
        <begin position="295"/>
        <end position="416"/>
    </location>
</feature>
<evidence type="ECO:0000256" key="1">
    <source>
        <dbReference type="SAM" id="Coils"/>
    </source>
</evidence>
<evidence type="ECO:0000313" key="4">
    <source>
        <dbReference type="Proteomes" id="UP000037460"/>
    </source>
</evidence>
<comment type="caution">
    <text evidence="3">The sequence shown here is derived from an EMBL/GenBank/DDBJ whole genome shotgun (WGS) entry which is preliminary data.</text>
</comment>
<gene>
    <name evidence="3" type="ORF">Ctob_002595</name>
</gene>
<reference evidence="4" key="1">
    <citation type="journal article" date="2015" name="PLoS Genet.">
        <title>Genome Sequence and Transcriptome Analyses of Chrysochromulina tobin: Metabolic Tools for Enhanced Algal Fitness in the Prominent Order Prymnesiales (Haptophyceae).</title>
        <authorList>
            <person name="Hovde B.T."/>
            <person name="Deodato C.R."/>
            <person name="Hunsperger H.M."/>
            <person name="Ryken S.A."/>
            <person name="Yost W."/>
            <person name="Jha R.K."/>
            <person name="Patterson J."/>
            <person name="Monnat R.J. Jr."/>
            <person name="Barlow S.B."/>
            <person name="Starkenburg S.R."/>
            <person name="Cattolico R.A."/>
        </authorList>
    </citation>
    <scope>NUCLEOTIDE SEQUENCE</scope>
    <source>
        <strain evidence="4">CCMP291</strain>
    </source>
</reference>
<evidence type="ECO:0000313" key="3">
    <source>
        <dbReference type="EMBL" id="KOO28690.1"/>
    </source>
</evidence>
<keyword evidence="1" id="KW-0175">Coiled coil</keyword>
<evidence type="ECO:0000256" key="2">
    <source>
        <dbReference type="SAM" id="MobiDB-lite"/>
    </source>
</evidence>
<dbReference type="AlphaFoldDB" id="A0A0M0JQC9"/>
<organism evidence="3 4">
    <name type="scientific">Chrysochromulina tobinii</name>
    <dbReference type="NCBI Taxonomy" id="1460289"/>
    <lineage>
        <taxon>Eukaryota</taxon>
        <taxon>Haptista</taxon>
        <taxon>Haptophyta</taxon>
        <taxon>Prymnesiophyceae</taxon>
        <taxon>Prymnesiales</taxon>
        <taxon>Chrysochromulinaceae</taxon>
        <taxon>Chrysochromulina</taxon>
    </lineage>
</organism>
<accession>A0A0M0JQC9</accession>
<protein>
    <submittedName>
        <fullName evidence="3">Uncharacterized protein</fullName>
    </submittedName>
</protein>
<feature type="coiled-coil region" evidence="1">
    <location>
        <begin position="100"/>
        <end position="191"/>
    </location>
</feature>
<keyword evidence="4" id="KW-1185">Reference proteome</keyword>
<dbReference type="Proteomes" id="UP000037460">
    <property type="component" value="Unassembled WGS sequence"/>
</dbReference>
<feature type="compositionally biased region" description="Low complexity" evidence="2">
    <location>
        <begin position="19"/>
        <end position="38"/>
    </location>
</feature>
<name>A0A0M0JQC9_9EUKA</name>
<sequence length="529" mass="58029">MPLFFDPSSPRLPDLEKASVSSGSSSPPELTSTSSELSDPAGYPIIADVSCSTSLVDMRTHEYALRDAAARFEETRRLAVELSSLQKAYDSSRQAHESDLMRAAQRESALEAQLRSVEEAARNSDSREAVELGARMQVVSWRCSQAQRLAEEAEAERRRALESLLQAEASLATAQAERDAMRKAMDAAQVKALEYAERESEIAQLLAAERTQRAAERAAWQERTNAAVGEATSGALAARHLQAEAMQALAQAEHARRAAERHSEAMAAAASAAAVRASSAEDDLEAEVCRVGEQLIAARERERRATEQLEAQKEQMAAQEAAFALERCEAERMRSELERQMAEARAQHERESAEAQVQYEQQADKARALLEHQLAEACAQHEREAAKARAHYERHLEEARAEYEQAANEALAEAVKTAAVATSEAIRTTRESTREDLLEGVAAGVAATRSLRHRRSVLATWRAVTLARSGQRAVSLDRSRVHYPSICEIEVGQLHERSQSERVTPATRLPACVDGAGQSARVEHVACCT</sequence>
<dbReference type="EMBL" id="JWZX01002527">
    <property type="protein sequence ID" value="KOO28690.1"/>
    <property type="molecule type" value="Genomic_DNA"/>
</dbReference>